<feature type="transmembrane region" description="Helical" evidence="1">
    <location>
        <begin position="50"/>
        <end position="70"/>
    </location>
</feature>
<dbReference type="InterPro" id="IPR012867">
    <property type="entry name" value="DUF1648"/>
</dbReference>
<evidence type="ECO:0000259" key="2">
    <source>
        <dbReference type="Pfam" id="PF07853"/>
    </source>
</evidence>
<dbReference type="PANTHER" id="PTHR37810:SF5">
    <property type="entry name" value="IMMUNITY PROTEIN SDPI"/>
    <property type="match status" value="1"/>
</dbReference>
<keyword evidence="4" id="KW-1185">Reference proteome</keyword>
<keyword evidence="1" id="KW-1133">Transmembrane helix</keyword>
<feature type="transmembrane region" description="Helical" evidence="1">
    <location>
        <begin position="12"/>
        <end position="30"/>
    </location>
</feature>
<feature type="transmembrane region" description="Helical" evidence="1">
    <location>
        <begin position="190"/>
        <end position="211"/>
    </location>
</feature>
<accession>A0A7W8FVQ9</accession>
<evidence type="ECO:0000313" key="3">
    <source>
        <dbReference type="EMBL" id="MBB5183413.1"/>
    </source>
</evidence>
<dbReference type="PANTHER" id="PTHR37810">
    <property type="entry name" value="IMMUNITY PROTEIN SDPI"/>
    <property type="match status" value="1"/>
</dbReference>
<dbReference type="PIRSF" id="PIRSF038959">
    <property type="entry name" value="SdpI"/>
    <property type="match status" value="1"/>
</dbReference>
<name>A0A7W8FVQ9_9FIRM</name>
<dbReference type="InterPro" id="IPR025962">
    <property type="entry name" value="SdpI/YhfL"/>
</dbReference>
<dbReference type="Pfam" id="PF07853">
    <property type="entry name" value="DUF1648"/>
    <property type="match status" value="1"/>
</dbReference>
<feature type="transmembrane region" description="Helical" evidence="1">
    <location>
        <begin position="91"/>
        <end position="112"/>
    </location>
</feature>
<feature type="domain" description="DUF1648" evidence="2">
    <location>
        <begin position="18"/>
        <end position="65"/>
    </location>
</feature>
<dbReference type="GO" id="GO:0009636">
    <property type="term" value="P:response to toxic substance"/>
    <property type="evidence" value="ECO:0007669"/>
    <property type="project" value="TreeGrafter"/>
</dbReference>
<organism evidence="3 4">
    <name type="scientific">Catenisphaera adipataccumulans</name>
    <dbReference type="NCBI Taxonomy" id="700500"/>
    <lineage>
        <taxon>Bacteria</taxon>
        <taxon>Bacillati</taxon>
        <taxon>Bacillota</taxon>
        <taxon>Erysipelotrichia</taxon>
        <taxon>Erysipelotrichales</taxon>
        <taxon>Erysipelotrichaceae</taxon>
        <taxon>Catenisphaera</taxon>
    </lineage>
</organism>
<evidence type="ECO:0000256" key="1">
    <source>
        <dbReference type="SAM" id="Phobius"/>
    </source>
</evidence>
<dbReference type="Pfam" id="PF13630">
    <property type="entry name" value="SdpI"/>
    <property type="match status" value="1"/>
</dbReference>
<sequence length="218" mass="24157">MNNWIKENKCMVILSYVVILVCIGVGLILWPQLPEQIPTHFDASGTPNGWSGRFMAVIGLPLILLAVQALMLFVTKKDPKSENQPAKMNRILVMIIPILCVIIQSIMLSYGLGHTVKVNVLLTRAMGVLFLLIGNYLPKVRSNYTVGIRLPWTLADEGNWHATHRVGGFAFAAAGILMLLASFLKHADRMSIVMLAAVLIAVLVPSIYSYWYSTKHLS</sequence>
<keyword evidence="1" id="KW-0812">Transmembrane</keyword>
<comment type="caution">
    <text evidence="3">The sequence shown here is derived from an EMBL/GenBank/DDBJ whole genome shotgun (WGS) entry which is preliminary data.</text>
</comment>
<gene>
    <name evidence="3" type="ORF">HNQ47_001435</name>
</gene>
<dbReference type="InterPro" id="IPR026272">
    <property type="entry name" value="SdpI"/>
</dbReference>
<keyword evidence="1" id="KW-0472">Membrane</keyword>
<feature type="transmembrane region" description="Helical" evidence="1">
    <location>
        <begin position="166"/>
        <end position="184"/>
    </location>
</feature>
<proteinExistence type="predicted"/>
<evidence type="ECO:0000313" key="4">
    <source>
        <dbReference type="Proteomes" id="UP000539953"/>
    </source>
</evidence>
<dbReference type="RefSeq" id="WP_183328705.1">
    <property type="nucleotide sequence ID" value="NZ_JACHHK010000005.1"/>
</dbReference>
<dbReference type="Proteomes" id="UP000539953">
    <property type="component" value="Unassembled WGS sequence"/>
</dbReference>
<reference evidence="3 4" key="1">
    <citation type="submission" date="2020-08" db="EMBL/GenBank/DDBJ databases">
        <title>Genomic Encyclopedia of Type Strains, Phase IV (KMG-IV): sequencing the most valuable type-strain genomes for metagenomic binning, comparative biology and taxonomic classification.</title>
        <authorList>
            <person name="Goeker M."/>
        </authorList>
    </citation>
    <scope>NUCLEOTIDE SEQUENCE [LARGE SCALE GENOMIC DNA]</scope>
    <source>
        <strain evidence="3 4">DSM 25799</strain>
    </source>
</reference>
<protein>
    <submittedName>
        <fullName evidence="3">Putative membrane protein</fullName>
    </submittedName>
</protein>
<dbReference type="EMBL" id="JACHHK010000005">
    <property type="protein sequence ID" value="MBB5183413.1"/>
    <property type="molecule type" value="Genomic_DNA"/>
</dbReference>
<dbReference type="AlphaFoldDB" id="A0A7W8FVQ9"/>